<feature type="domain" description="BFD-like [2Fe-2S]-binding" evidence="2">
    <location>
        <begin position="453"/>
        <end position="496"/>
    </location>
</feature>
<dbReference type="InterPro" id="IPR036010">
    <property type="entry name" value="2Fe-2S_ferredoxin-like_sf"/>
</dbReference>
<dbReference type="EMBL" id="SWKR01000002">
    <property type="protein sequence ID" value="TKD49985.1"/>
    <property type="molecule type" value="Genomic_DNA"/>
</dbReference>
<dbReference type="InterPro" id="IPR042204">
    <property type="entry name" value="2Fe-2S-bd_N"/>
</dbReference>
<protein>
    <submittedName>
        <fullName evidence="4">FAD-dependent oxidoreductase</fullName>
    </submittedName>
</protein>
<dbReference type="RefSeq" id="WP_136941927.1">
    <property type="nucleotide sequence ID" value="NZ_SWKR01000002.1"/>
</dbReference>
<sequence length="527" mass="53555">MAAIRFGAQVIAAQEGESVLAALAGAGMWTLGEDARRHPRGAWCGMGACQACLVTIDGVPAQRACMAKVRDGMAIEPAAARIETAADIVAAAPRRADALPLRTPDLLVVGGGPAGLAAATTARAAGIEVLLIDERRQPGGQYFKQRDVATLSPADAQQREGAARIDAALEAGVEMLAGATVWGAFPGPELVADTPDGPLRVRPSALVLATGAIERGWPVPGWTLPGVIATGAAQTLWRTARRAPPGRIVIAGNGPLNLQLAAELLAGGAKVAALVEAAPAPGPRHARALLKMSAAAPSLVAQGAAYRARLAAARVPLVSAAQVAAVRAADAGLIVRVDTGREIAADTLCLGYGLAPADELARALGCAGPVDDAMRTSVDGIWRVGDGVAIGGAHVAAAQGMIAGAAVAARFGRTVDCGAAKTALARHRRFQSALWRLYAPALPLDPSSDADTVVCRCEGVTMGRLRTARDEGCTSMSALKLATRAGMGACQGRYCATLLAGLTDASGEPGLAPRVPVRPVRIGDLAR</sequence>
<feature type="domain" description="FAD/NAD(P)-binding" evidence="3">
    <location>
        <begin position="105"/>
        <end position="400"/>
    </location>
</feature>
<gene>
    <name evidence="4" type="ORF">FBR43_03850</name>
</gene>
<evidence type="ECO:0000259" key="3">
    <source>
        <dbReference type="Pfam" id="PF07992"/>
    </source>
</evidence>
<evidence type="ECO:0000259" key="2">
    <source>
        <dbReference type="Pfam" id="PF04324"/>
    </source>
</evidence>
<dbReference type="SUPFAM" id="SSF51905">
    <property type="entry name" value="FAD/NAD(P)-binding domain"/>
    <property type="match status" value="1"/>
</dbReference>
<dbReference type="PRINTS" id="PR00411">
    <property type="entry name" value="PNDRDTASEI"/>
</dbReference>
<dbReference type="Proteomes" id="UP000309138">
    <property type="component" value="Unassembled WGS sequence"/>
</dbReference>
<evidence type="ECO:0000313" key="5">
    <source>
        <dbReference type="Proteomes" id="UP000309138"/>
    </source>
</evidence>
<organism evidence="4 5">
    <name type="scientific">Sphingomonas baiyangensis</name>
    <dbReference type="NCBI Taxonomy" id="2572576"/>
    <lineage>
        <taxon>Bacteria</taxon>
        <taxon>Pseudomonadati</taxon>
        <taxon>Pseudomonadota</taxon>
        <taxon>Alphaproteobacteria</taxon>
        <taxon>Sphingomonadales</taxon>
        <taxon>Sphingomonadaceae</taxon>
        <taxon>Sphingomonas</taxon>
    </lineage>
</organism>
<keyword evidence="1" id="KW-0560">Oxidoreductase</keyword>
<dbReference type="PANTHER" id="PTHR42949:SF3">
    <property type="entry name" value="ANAEROBIC GLYCEROL-3-PHOSPHATE DEHYDROGENASE SUBUNIT B"/>
    <property type="match status" value="1"/>
</dbReference>
<evidence type="ECO:0000313" key="4">
    <source>
        <dbReference type="EMBL" id="TKD49985.1"/>
    </source>
</evidence>
<dbReference type="Pfam" id="PF07992">
    <property type="entry name" value="Pyr_redox_2"/>
    <property type="match status" value="1"/>
</dbReference>
<dbReference type="OrthoDB" id="5287468at2"/>
<keyword evidence="5" id="KW-1185">Reference proteome</keyword>
<dbReference type="Pfam" id="PF13510">
    <property type="entry name" value="Fer2_4"/>
    <property type="match status" value="1"/>
</dbReference>
<dbReference type="GO" id="GO:0016491">
    <property type="term" value="F:oxidoreductase activity"/>
    <property type="evidence" value="ECO:0007669"/>
    <property type="project" value="UniProtKB-KW"/>
</dbReference>
<evidence type="ECO:0000256" key="1">
    <source>
        <dbReference type="ARBA" id="ARBA00023002"/>
    </source>
</evidence>
<dbReference type="Pfam" id="PF04324">
    <property type="entry name" value="Fer2_BFD"/>
    <property type="match status" value="1"/>
</dbReference>
<dbReference type="AlphaFoldDB" id="A0A4U1L1Z7"/>
<reference evidence="4 5" key="1">
    <citation type="submission" date="2019-04" db="EMBL/GenBank/DDBJ databases">
        <authorList>
            <person name="Yang Y."/>
            <person name="Wei D."/>
        </authorList>
    </citation>
    <scope>NUCLEOTIDE SEQUENCE [LARGE SCALE GENOMIC DNA]</scope>
    <source>
        <strain evidence="4 5">L-1-4w-11</strain>
    </source>
</reference>
<name>A0A4U1L1Z7_9SPHN</name>
<dbReference type="Gene3D" id="1.10.10.1100">
    <property type="entry name" value="BFD-like [2Fe-2S]-binding domain"/>
    <property type="match status" value="1"/>
</dbReference>
<dbReference type="Gene3D" id="3.50.50.60">
    <property type="entry name" value="FAD/NAD(P)-binding domain"/>
    <property type="match status" value="2"/>
</dbReference>
<dbReference type="PANTHER" id="PTHR42949">
    <property type="entry name" value="ANAEROBIC GLYCEROL-3-PHOSPHATE DEHYDROGENASE SUBUNIT B"/>
    <property type="match status" value="1"/>
</dbReference>
<dbReference type="InterPro" id="IPR007419">
    <property type="entry name" value="BFD-like_2Fe2S-bd_dom"/>
</dbReference>
<dbReference type="GO" id="GO:0051536">
    <property type="term" value="F:iron-sulfur cluster binding"/>
    <property type="evidence" value="ECO:0007669"/>
    <property type="project" value="InterPro"/>
</dbReference>
<dbReference type="InterPro" id="IPR023753">
    <property type="entry name" value="FAD/NAD-binding_dom"/>
</dbReference>
<accession>A0A4U1L1Z7</accession>
<dbReference type="Gene3D" id="3.10.20.440">
    <property type="entry name" value="2Fe-2S iron-sulphur cluster binding domain, sarcosine oxidase, alpha subunit, N-terminal domain"/>
    <property type="match status" value="1"/>
</dbReference>
<dbReference type="InterPro" id="IPR051691">
    <property type="entry name" value="Metab_Enz_Cyan_OpOx_G3PDH"/>
</dbReference>
<dbReference type="CDD" id="cd19946">
    <property type="entry name" value="GlpA-like_Fer2_BFD-like"/>
    <property type="match status" value="1"/>
</dbReference>
<dbReference type="InterPro" id="IPR036188">
    <property type="entry name" value="FAD/NAD-bd_sf"/>
</dbReference>
<dbReference type="CDD" id="cd00207">
    <property type="entry name" value="fer2"/>
    <property type="match status" value="1"/>
</dbReference>
<proteinExistence type="predicted"/>
<dbReference type="PRINTS" id="PR00368">
    <property type="entry name" value="FADPNR"/>
</dbReference>
<dbReference type="InterPro" id="IPR041854">
    <property type="entry name" value="BFD-like_2Fe2S-bd_dom_sf"/>
</dbReference>
<dbReference type="InterPro" id="IPR001041">
    <property type="entry name" value="2Fe-2S_ferredoxin-type"/>
</dbReference>
<comment type="caution">
    <text evidence="4">The sequence shown here is derived from an EMBL/GenBank/DDBJ whole genome shotgun (WGS) entry which is preliminary data.</text>
</comment>
<dbReference type="SUPFAM" id="SSF54292">
    <property type="entry name" value="2Fe-2S ferredoxin-like"/>
    <property type="match status" value="1"/>
</dbReference>